<organism evidence="5 7">
    <name type="scientific">Caldibacillus debilis</name>
    <dbReference type="NCBI Taxonomy" id="301148"/>
    <lineage>
        <taxon>Bacteria</taxon>
        <taxon>Bacillati</taxon>
        <taxon>Bacillota</taxon>
        <taxon>Bacilli</taxon>
        <taxon>Bacillales</taxon>
        <taxon>Bacillaceae</taxon>
        <taxon>Caldibacillus</taxon>
    </lineage>
</organism>
<accession>A0A150M5R3</accession>
<evidence type="ECO:0000256" key="3">
    <source>
        <dbReference type="ARBA" id="ARBA00022729"/>
    </source>
</evidence>
<evidence type="ECO:0000256" key="4">
    <source>
        <dbReference type="SAM" id="SignalP"/>
    </source>
</evidence>
<feature type="chain" id="PRO_5038212486" evidence="4">
    <location>
        <begin position="20"/>
        <end position="417"/>
    </location>
</feature>
<dbReference type="Proteomes" id="UP000257014">
    <property type="component" value="Unassembled WGS sequence"/>
</dbReference>
<comment type="caution">
    <text evidence="5">The sequence shown here is derived from an EMBL/GenBank/DDBJ whole genome shotgun (WGS) entry which is preliminary data.</text>
</comment>
<dbReference type="AlphaFoldDB" id="A0A150M5R3"/>
<reference evidence="6 8" key="2">
    <citation type="submission" date="2018-03" db="EMBL/GenBank/DDBJ databases">
        <authorList>
            <person name="Keele B.F."/>
        </authorList>
    </citation>
    <scope>NUCLEOTIDE SEQUENCE [LARGE SCALE GENOMIC DNA]</scope>
    <source>
        <strain evidence="6">ZCTH4_d</strain>
    </source>
</reference>
<keyword evidence="2" id="KW-0813">Transport</keyword>
<dbReference type="OrthoDB" id="9808332at2"/>
<dbReference type="PANTHER" id="PTHR43649:SF34">
    <property type="entry name" value="ABC TRANSPORTER PERIPLASMIC-BINDING PROTEIN YCJN-RELATED"/>
    <property type="match status" value="1"/>
</dbReference>
<evidence type="ECO:0000313" key="5">
    <source>
        <dbReference type="EMBL" id="KYD19957.1"/>
    </source>
</evidence>
<dbReference type="SUPFAM" id="SSF53850">
    <property type="entry name" value="Periplasmic binding protein-like II"/>
    <property type="match status" value="1"/>
</dbReference>
<reference evidence="5 7" key="1">
    <citation type="submission" date="2016-01" db="EMBL/GenBank/DDBJ databases">
        <title>Draft Genome Sequences of Seven Thermophilic Sporeformers Isolated from Foods.</title>
        <authorList>
            <person name="Berendsen E.M."/>
            <person name="Wells-Bennik M.H."/>
            <person name="Krawcyk A.O."/>
            <person name="De Jong A."/>
            <person name="Holsappel S."/>
            <person name="Eijlander R.T."/>
            <person name="Kuipers O.P."/>
        </authorList>
    </citation>
    <scope>NUCLEOTIDE SEQUENCE [LARGE SCALE GENOMIC DNA]</scope>
    <source>
        <strain evidence="5 7">B4135</strain>
    </source>
</reference>
<comment type="similarity">
    <text evidence="1">Belongs to the bacterial solute-binding protein 1 family.</text>
</comment>
<keyword evidence="3 4" id="KW-0732">Signal</keyword>
<dbReference type="EMBL" id="LQYT01000037">
    <property type="protein sequence ID" value="KYD19957.1"/>
    <property type="molecule type" value="Genomic_DNA"/>
</dbReference>
<evidence type="ECO:0000313" key="8">
    <source>
        <dbReference type="Proteomes" id="UP000257014"/>
    </source>
</evidence>
<protein>
    <submittedName>
        <fullName evidence="6">ABC transporter substrate-binding protein</fullName>
    </submittedName>
</protein>
<dbReference type="EMBL" id="QEWE01000015">
    <property type="protein sequence ID" value="REJ28997.1"/>
    <property type="molecule type" value="Genomic_DNA"/>
</dbReference>
<name>A0A150M5R3_9BACI</name>
<evidence type="ECO:0000256" key="1">
    <source>
        <dbReference type="ARBA" id="ARBA00008520"/>
    </source>
</evidence>
<evidence type="ECO:0000313" key="7">
    <source>
        <dbReference type="Proteomes" id="UP000075683"/>
    </source>
</evidence>
<dbReference type="STRING" id="301148.B4135_0856"/>
<dbReference type="InterPro" id="IPR006059">
    <property type="entry name" value="SBP"/>
</dbReference>
<dbReference type="InterPro" id="IPR050490">
    <property type="entry name" value="Bact_solute-bd_prot1"/>
</dbReference>
<evidence type="ECO:0000256" key="2">
    <source>
        <dbReference type="ARBA" id="ARBA00022448"/>
    </source>
</evidence>
<feature type="signal peptide" evidence="4">
    <location>
        <begin position="1"/>
        <end position="19"/>
    </location>
</feature>
<sequence>MKKRLFGLMIVLLSLGLLAACGNKSENNAENGSKNEGGDKEPVVIKFAAQNDNTPATQAAIDAFNSSQDKYKVEWEQMTNDSAQMHDQLLTSLSSGSSDYDVLSLDVVWAGEFAGAGYLEPIDVRMQEAGLKKEDFNAGSMASGNYKGKQYTLPFFPDVGLLYYRKDIVSQEDAKKLESGDYTYQDLLAMAEKYKGQGGTKYGFVYQSKQYEGLTVNVTEFTNSFKDIKGGLETMYQFTKSEATPDDILTYMEGETHTVFEQGQSVFARNWPYAFGRIQGQEDGVKIKADQVGVAPLPNGGSVGGWLLAINKNSKNIDGAWEFIKFLSGPEGQKIMSTKGGYLPGYNALLTDSEVVQANTLLSMEGFKKALETTIARPVSPEYSKVSDTIQVNAHKYLSSGKGLDEAVQAIQQAIGQ</sequence>
<proteinExistence type="inferred from homology"/>
<gene>
    <name evidence="5" type="ORF">B4135_0856</name>
    <name evidence="6" type="ORF">C6P37_07055</name>
</gene>
<dbReference type="PATRIC" id="fig|301148.3.peg.3229"/>
<dbReference type="Proteomes" id="UP000075683">
    <property type="component" value="Unassembled WGS sequence"/>
</dbReference>
<evidence type="ECO:0000313" key="6">
    <source>
        <dbReference type="EMBL" id="REJ28997.1"/>
    </source>
</evidence>
<dbReference type="PANTHER" id="PTHR43649">
    <property type="entry name" value="ARABINOSE-BINDING PROTEIN-RELATED"/>
    <property type="match status" value="1"/>
</dbReference>
<dbReference type="RefSeq" id="WP_020154438.1">
    <property type="nucleotide sequence ID" value="NZ_JBAIZG010000043.1"/>
</dbReference>
<dbReference type="PROSITE" id="PS51257">
    <property type="entry name" value="PROKAR_LIPOPROTEIN"/>
    <property type="match status" value="1"/>
</dbReference>
<dbReference type="Pfam" id="PF01547">
    <property type="entry name" value="SBP_bac_1"/>
    <property type="match status" value="1"/>
</dbReference>
<dbReference type="Gene3D" id="3.40.190.10">
    <property type="entry name" value="Periplasmic binding protein-like II"/>
    <property type="match status" value="2"/>
</dbReference>